<keyword evidence="6" id="KW-0732">Signal</keyword>
<dbReference type="PANTHER" id="PTHR32552">
    <property type="entry name" value="FERRICHROME IRON RECEPTOR-RELATED"/>
    <property type="match status" value="1"/>
</dbReference>
<protein>
    <submittedName>
        <fullName evidence="13">TonB-dependent receptor</fullName>
    </submittedName>
</protein>
<dbReference type="InterPro" id="IPR036942">
    <property type="entry name" value="Beta-barrel_TonB_sf"/>
</dbReference>
<dbReference type="KEGG" id="hgn:E6W36_03810"/>
<dbReference type="EMBL" id="CP039704">
    <property type="protein sequence ID" value="QCI79022.1"/>
    <property type="molecule type" value="Genomic_DNA"/>
</dbReference>
<comment type="subcellular location">
    <subcellularLocation>
        <location evidence="1">Cell outer membrane</location>
        <topology evidence="1">Multi-pass membrane protein</topology>
    </subcellularLocation>
</comment>
<evidence type="ECO:0000313" key="13">
    <source>
        <dbReference type="EMBL" id="QCI79022.1"/>
    </source>
</evidence>
<keyword evidence="3" id="KW-1134">Transmembrane beta strand</keyword>
<dbReference type="GO" id="GO:0015344">
    <property type="term" value="F:siderophore uptake transmembrane transporter activity"/>
    <property type="evidence" value="ECO:0007669"/>
    <property type="project" value="TreeGrafter"/>
</dbReference>
<name>A0A4D7CBR6_9SPHN</name>
<keyword evidence="2" id="KW-0813">Transport</keyword>
<sequence length="245" mass="27412">MDRRRELRTHRRPRGFARYSRGNSFPQFDDLRDGIDIVARIDTVEAGVKYSTRQIAIFATAFYNDFDGLGNTQILDGAPIRNIGGARTYGLEFEGQVRPIQPLSIGANVTYLNAEYRDFFVNNGTIDASGNRVQRQPRWQVRGYWTYDQDLGFAQASLFGSVTWLGDRFEDQQNLQPLPSYTKLDLGLSVDVGDHFTFQVTGDNLTDSHGLTEGNPRLLGGQGSGVILARPILGRSVSFSAAYKF</sequence>
<evidence type="ECO:0000256" key="2">
    <source>
        <dbReference type="ARBA" id="ARBA00022448"/>
    </source>
</evidence>
<evidence type="ECO:0000256" key="9">
    <source>
        <dbReference type="ARBA" id="ARBA00023077"/>
    </source>
</evidence>
<keyword evidence="13" id="KW-0675">Receptor</keyword>
<keyword evidence="11" id="KW-0998">Cell outer membrane</keyword>
<evidence type="ECO:0000256" key="11">
    <source>
        <dbReference type="ARBA" id="ARBA00023237"/>
    </source>
</evidence>
<evidence type="ECO:0000256" key="1">
    <source>
        <dbReference type="ARBA" id="ARBA00004571"/>
    </source>
</evidence>
<dbReference type="InterPro" id="IPR039426">
    <property type="entry name" value="TonB-dep_rcpt-like"/>
</dbReference>
<evidence type="ECO:0000259" key="12">
    <source>
        <dbReference type="Pfam" id="PF00593"/>
    </source>
</evidence>
<dbReference type="AlphaFoldDB" id="A0A4D7CBR6"/>
<dbReference type="GO" id="GO:0009279">
    <property type="term" value="C:cell outer membrane"/>
    <property type="evidence" value="ECO:0007669"/>
    <property type="project" value="UniProtKB-SubCell"/>
</dbReference>
<keyword evidence="5" id="KW-0812">Transmembrane</keyword>
<evidence type="ECO:0000256" key="5">
    <source>
        <dbReference type="ARBA" id="ARBA00022692"/>
    </source>
</evidence>
<evidence type="ECO:0000256" key="8">
    <source>
        <dbReference type="ARBA" id="ARBA00023065"/>
    </source>
</evidence>
<dbReference type="InterPro" id="IPR000531">
    <property type="entry name" value="Beta-barrel_TonB"/>
</dbReference>
<accession>A0A4D7CBR6</accession>
<dbReference type="SUPFAM" id="SSF56935">
    <property type="entry name" value="Porins"/>
    <property type="match status" value="1"/>
</dbReference>
<dbReference type="Gene3D" id="2.40.170.20">
    <property type="entry name" value="TonB-dependent receptor, beta-barrel domain"/>
    <property type="match status" value="1"/>
</dbReference>
<dbReference type="Pfam" id="PF00593">
    <property type="entry name" value="TonB_dep_Rec_b-barrel"/>
    <property type="match status" value="1"/>
</dbReference>
<reference evidence="14" key="1">
    <citation type="submission" date="2019-04" db="EMBL/GenBank/DDBJ databases">
        <title>Complete genome sequence of Sphingomonas sp. W1-2-3.</title>
        <authorList>
            <person name="Im W.T."/>
        </authorList>
    </citation>
    <scope>NUCLEOTIDE SEQUENCE [LARGE SCALE GENOMIC DNA]</scope>
    <source>
        <strain evidence="14">W1-2-3</strain>
    </source>
</reference>
<proteinExistence type="predicted"/>
<evidence type="ECO:0000256" key="10">
    <source>
        <dbReference type="ARBA" id="ARBA00023136"/>
    </source>
</evidence>
<keyword evidence="10" id="KW-0472">Membrane</keyword>
<dbReference type="PANTHER" id="PTHR32552:SF89">
    <property type="entry name" value="CATECHOLATE SIDEROPHORE RECEPTOR FIU"/>
    <property type="match status" value="1"/>
</dbReference>
<gene>
    <name evidence="13" type="ORF">E6W36_03810</name>
</gene>
<keyword evidence="4" id="KW-0410">Iron transport</keyword>
<evidence type="ECO:0000313" key="14">
    <source>
        <dbReference type="Proteomes" id="UP000298714"/>
    </source>
</evidence>
<dbReference type="Proteomes" id="UP000298714">
    <property type="component" value="Chromosome"/>
</dbReference>
<organism evidence="13 14">
    <name type="scientific">Hankyongella ginsenosidimutans</name>
    <dbReference type="NCBI Taxonomy" id="1763828"/>
    <lineage>
        <taxon>Bacteria</taxon>
        <taxon>Pseudomonadati</taxon>
        <taxon>Pseudomonadota</taxon>
        <taxon>Alphaproteobacteria</taxon>
        <taxon>Sphingomonadales</taxon>
        <taxon>Sphingomonadaceae</taxon>
        <taxon>Hankyongella</taxon>
    </lineage>
</organism>
<keyword evidence="8" id="KW-0406">Ion transport</keyword>
<keyword evidence="9" id="KW-0798">TonB box</keyword>
<evidence type="ECO:0000256" key="7">
    <source>
        <dbReference type="ARBA" id="ARBA00023004"/>
    </source>
</evidence>
<evidence type="ECO:0000256" key="4">
    <source>
        <dbReference type="ARBA" id="ARBA00022496"/>
    </source>
</evidence>
<keyword evidence="14" id="KW-1185">Reference proteome</keyword>
<evidence type="ECO:0000256" key="3">
    <source>
        <dbReference type="ARBA" id="ARBA00022452"/>
    </source>
</evidence>
<evidence type="ECO:0000256" key="6">
    <source>
        <dbReference type="ARBA" id="ARBA00022729"/>
    </source>
</evidence>
<feature type="domain" description="TonB-dependent receptor-like beta-barrel" evidence="12">
    <location>
        <begin position="16"/>
        <end position="205"/>
    </location>
</feature>
<keyword evidence="7" id="KW-0408">Iron</keyword>